<keyword evidence="2" id="KW-1185">Reference proteome</keyword>
<comment type="caution">
    <text evidence="1">The sequence shown here is derived from an EMBL/GenBank/DDBJ whole genome shotgun (WGS) entry which is preliminary data.</text>
</comment>
<name>A0AAW2FCR2_9HYME</name>
<proteinExistence type="predicted"/>
<reference evidence="1 2" key="1">
    <citation type="submission" date="2023-03" db="EMBL/GenBank/DDBJ databases">
        <title>High recombination rates correlate with genetic variation in Cardiocondyla obscurior ants.</title>
        <authorList>
            <person name="Errbii M."/>
        </authorList>
    </citation>
    <scope>NUCLEOTIDE SEQUENCE [LARGE SCALE GENOMIC DNA]</scope>
    <source>
        <strain evidence="1">Alpha-2009</strain>
        <tissue evidence="1">Whole body</tissue>
    </source>
</reference>
<dbReference type="EMBL" id="JADYXP020000013">
    <property type="protein sequence ID" value="KAL0111960.1"/>
    <property type="molecule type" value="Genomic_DNA"/>
</dbReference>
<dbReference type="AlphaFoldDB" id="A0AAW2FCR2"/>
<dbReference type="Proteomes" id="UP001430953">
    <property type="component" value="Unassembled WGS sequence"/>
</dbReference>
<evidence type="ECO:0000313" key="2">
    <source>
        <dbReference type="Proteomes" id="UP001430953"/>
    </source>
</evidence>
<accession>A0AAW2FCR2</accession>
<gene>
    <name evidence="1" type="ORF">PUN28_013289</name>
</gene>
<organism evidence="1 2">
    <name type="scientific">Cardiocondyla obscurior</name>
    <dbReference type="NCBI Taxonomy" id="286306"/>
    <lineage>
        <taxon>Eukaryota</taxon>
        <taxon>Metazoa</taxon>
        <taxon>Ecdysozoa</taxon>
        <taxon>Arthropoda</taxon>
        <taxon>Hexapoda</taxon>
        <taxon>Insecta</taxon>
        <taxon>Pterygota</taxon>
        <taxon>Neoptera</taxon>
        <taxon>Endopterygota</taxon>
        <taxon>Hymenoptera</taxon>
        <taxon>Apocrita</taxon>
        <taxon>Aculeata</taxon>
        <taxon>Formicoidea</taxon>
        <taxon>Formicidae</taxon>
        <taxon>Myrmicinae</taxon>
        <taxon>Cardiocondyla</taxon>
    </lineage>
</organism>
<evidence type="ECO:0000313" key="1">
    <source>
        <dbReference type="EMBL" id="KAL0111960.1"/>
    </source>
</evidence>
<sequence length="141" mass="16200">MAFSSGISHEFPRRRNKLAPCVFRLKKKKKKKKKKQPPPVLRHETRGVINCNLFHELRFKSRYAFANSQIWCARRAPLNIISLGASRLSTARRREISTSRMSGSHDLSLVLNSRLRGDVRNTKLILARDISALSLYVEDAL</sequence>
<protein>
    <submittedName>
        <fullName evidence="1">Uncharacterized protein</fullName>
    </submittedName>
</protein>